<dbReference type="Pfam" id="PF14973">
    <property type="entry name" value="TINF2_N"/>
    <property type="match status" value="1"/>
</dbReference>
<dbReference type="InterPro" id="IPR029400">
    <property type="entry name" value="TINF2_N"/>
</dbReference>
<organism evidence="3">
    <name type="scientific">Xenopus tropicalis</name>
    <name type="common">Western clawed frog</name>
    <name type="synonym">Silurana tropicalis</name>
    <dbReference type="NCBI Taxonomy" id="8364"/>
    <lineage>
        <taxon>Eukaryota</taxon>
        <taxon>Metazoa</taxon>
        <taxon>Chordata</taxon>
        <taxon>Craniata</taxon>
        <taxon>Vertebrata</taxon>
        <taxon>Euteleostomi</taxon>
        <taxon>Amphibia</taxon>
        <taxon>Batrachia</taxon>
        <taxon>Anura</taxon>
        <taxon>Pipoidea</taxon>
        <taxon>Pipidae</taxon>
        <taxon>Xenopodinae</taxon>
        <taxon>Xenopus</taxon>
        <taxon>Silurana</taxon>
    </lineage>
</organism>
<feature type="region of interest" description="Disordered" evidence="1">
    <location>
        <begin position="343"/>
        <end position="362"/>
    </location>
</feature>
<dbReference type="GO" id="GO:0070187">
    <property type="term" value="C:shelterin complex"/>
    <property type="evidence" value="ECO:0000318"/>
    <property type="project" value="GO_Central"/>
</dbReference>
<reference evidence="4" key="2">
    <citation type="journal article" date="2010" name="Science">
        <title>The genome of the Western clawed frog Xenopus tropicalis.</title>
        <authorList>
            <person name="Hellsten U."/>
            <person name="Harland R.M."/>
            <person name="Gilchrist M.J."/>
            <person name="Hendrix D."/>
            <person name="Jurka J."/>
            <person name="Kapitonov V."/>
            <person name="Ovcharenko I."/>
            <person name="Putnam N.H."/>
            <person name="Shu S."/>
            <person name="Taher L."/>
            <person name="Blitz I.L."/>
            <person name="Blumberg B."/>
            <person name="Dichmann D.S."/>
            <person name="Dubchak I."/>
            <person name="Amaya E."/>
            <person name="Detter J.C."/>
            <person name="Fletcher R."/>
            <person name="Gerhard D.S."/>
            <person name="Goodstein D."/>
            <person name="Graves T."/>
            <person name="Grigoriev I.V."/>
            <person name="Grimwood J."/>
            <person name="Kawashima T."/>
            <person name="Lindquist E."/>
            <person name="Lucas S.M."/>
            <person name="Mead P.E."/>
            <person name="Mitros T."/>
            <person name="Ogino H."/>
            <person name="Ohta Y."/>
            <person name="Poliakov A.V."/>
            <person name="Pollet N."/>
            <person name="Robert J."/>
            <person name="Salamov A."/>
            <person name="Sater A.K."/>
            <person name="Schmutz J."/>
            <person name="Terry A."/>
            <person name="Vize P.D."/>
            <person name="Warren W.C."/>
            <person name="Wells D."/>
            <person name="Wills A."/>
            <person name="Wilson R.K."/>
            <person name="Zimmerman L.B."/>
            <person name="Zorn A.M."/>
            <person name="Grainger R."/>
            <person name="Grammer T."/>
            <person name="Khokha M.K."/>
            <person name="Richardson P.M."/>
            <person name="Rokhsar D.S."/>
        </authorList>
    </citation>
    <scope>NUCLEOTIDE SEQUENCE [LARGE SCALE GENOMIC DNA]</scope>
    <source>
        <strain evidence="4">Nigerian</strain>
    </source>
</reference>
<evidence type="ECO:0000313" key="3">
    <source>
        <dbReference type="EMBL" id="ACC76751.1"/>
    </source>
</evidence>
<dbReference type="CDD" id="cd11657">
    <property type="entry name" value="TIN2_N"/>
    <property type="match status" value="1"/>
</dbReference>
<dbReference type="PANTHER" id="PTHR15512">
    <property type="entry name" value="TERF1-INTERACTING NUCLEAR FACTOR 2"/>
    <property type="match status" value="1"/>
</dbReference>
<evidence type="ECO:0000313" key="5">
    <source>
        <dbReference type="Proteomes" id="UP000008143"/>
    </source>
</evidence>
<dbReference type="Xenbase" id="XB-GENE-5731975">
    <property type="gene designation" value="tinf2"/>
</dbReference>
<feature type="region of interest" description="Disordered" evidence="1">
    <location>
        <begin position="242"/>
        <end position="267"/>
    </location>
</feature>
<accession>B8QB48</accession>
<dbReference type="GeneID" id="100233216"/>
<dbReference type="Reactome" id="R-XTR-171306">
    <property type="pathway name" value="Packaging Of Telomere Ends"/>
</dbReference>
<dbReference type="STRING" id="8364.ENSXETP00000021647"/>
<dbReference type="RefSeq" id="NP_001137397.1">
    <property type="nucleotide sequence ID" value="NM_001143925.1"/>
</dbReference>
<reference evidence="6" key="4">
    <citation type="submission" date="2025-04" db="UniProtKB">
        <authorList>
            <consortium name="RefSeq"/>
        </authorList>
    </citation>
    <scope>IDENTIFICATION</scope>
</reference>
<dbReference type="GO" id="GO:0016233">
    <property type="term" value="P:telomere capping"/>
    <property type="evidence" value="ECO:0000318"/>
    <property type="project" value="GO_Central"/>
</dbReference>
<sequence>MGVQGDREAGSAESSVDFTADLAAVTSAVWQVMRRRETQHFGRILEFLESVHEQVPGLLCYKHHAKLSVGLRGKMVLDMVEKSCSLMSILTALNLHFPPRLPDEPNAVLRDHSRLQRCHSHFRKLVLRMIRDERFRRNYVKTKLHNEYGETFMASLEKLLWEFLYQLQTVLTHQPSENPEESLLTQLPGTQKQDISNNWLFPGDDHTSPSCSLLQNESHLNSSKSPAMFTVGETKMRKNHNSVTVENGEQDPLLPTQCESEQDSAQPKQTLMGSKASLPHVTDFESSGDEALHNKKQVTGIELCSTGTLSKPSLKRPRCKTSVFDIFGWDCSLRMEVDSHRNISPPNPFQSQEMETMLGKNV</sequence>
<dbReference type="Reactome" id="R-XTR-110331">
    <property type="pathway name" value="Cleavage of the damaged purine"/>
</dbReference>
<gene>
    <name evidence="4 6 7" type="primary">tinf2</name>
    <name evidence="3" type="synonym">TIN2</name>
    <name evidence="6" type="synonym">tin2</name>
</gene>
<dbReference type="Reactome" id="R-XTR-2559586">
    <property type="pathway name" value="DNA Damage/Telomere Stress Induced Senescence"/>
</dbReference>
<dbReference type="Proteomes" id="UP000008143">
    <property type="component" value="Chromosome 4"/>
</dbReference>
<feature type="compositionally biased region" description="Polar residues" evidence="1">
    <location>
        <begin position="257"/>
        <end position="267"/>
    </location>
</feature>
<evidence type="ECO:0000313" key="7">
    <source>
        <dbReference type="Xenbase" id="XB-GENE-5731975"/>
    </source>
</evidence>
<dbReference type="PANTHER" id="PTHR15512:SF0">
    <property type="entry name" value="TERF1-INTERACTING NUCLEAR FACTOR 2"/>
    <property type="match status" value="1"/>
</dbReference>
<evidence type="ECO:0000313" key="4">
    <source>
        <dbReference type="Ensembl" id="ENSXETP00000081003"/>
    </source>
</evidence>
<dbReference type="Reactome" id="R-XTR-171319">
    <property type="pathway name" value="Telomere Extension By Telomerase"/>
</dbReference>
<dbReference type="InterPro" id="IPR039098">
    <property type="entry name" value="TINF2"/>
</dbReference>
<evidence type="ECO:0000259" key="2">
    <source>
        <dbReference type="Pfam" id="PF14973"/>
    </source>
</evidence>
<dbReference type="AlphaFoldDB" id="B8QB48"/>
<evidence type="ECO:0000256" key="1">
    <source>
        <dbReference type="SAM" id="MobiDB-lite"/>
    </source>
</evidence>
<keyword evidence="5" id="KW-1185">Reference proteome</keyword>
<dbReference type="EMBL" id="EU422982">
    <property type="protein sequence ID" value="ACC76751.1"/>
    <property type="molecule type" value="mRNA"/>
</dbReference>
<dbReference type="OrthoDB" id="9948370at2759"/>
<dbReference type="CTD" id="26277"/>
<dbReference type="Ensembl" id="ENSXETT00000103445">
    <property type="protein sequence ID" value="ENSXETP00000081003"/>
    <property type="gene ID" value="ENSXETG00000038771"/>
</dbReference>
<name>B8QB48_XENTR</name>
<dbReference type="GO" id="GO:1904356">
    <property type="term" value="P:regulation of telomere maintenance via telomere lengthening"/>
    <property type="evidence" value="ECO:0000318"/>
    <property type="project" value="GO_Central"/>
</dbReference>
<evidence type="ECO:0000313" key="6">
    <source>
        <dbReference type="RefSeq" id="NP_001137397.1"/>
    </source>
</evidence>
<proteinExistence type="evidence at transcript level"/>
<reference evidence="4" key="3">
    <citation type="submission" date="2020-05" db="UniProtKB">
        <authorList>
            <consortium name="Ensembl"/>
        </authorList>
    </citation>
    <scope>IDENTIFICATION</scope>
</reference>
<reference evidence="3 6" key="1">
    <citation type="journal article" date="2009" name="FASEB J.">
        <title>Developmental studies of Xenopus shelterin complexes: the message to reset telomere length is already present in the egg.</title>
        <authorList>
            <person name="Vizlin-Hodzic D."/>
            <person name="Ryme J."/>
            <person name="Simonsson S."/>
            <person name="Simonsson T."/>
        </authorList>
    </citation>
    <scope>NUCLEOTIDE SEQUENCE</scope>
</reference>
<feature type="domain" description="TERF1-interacting nuclear factor 2 N-terminal" evidence="2">
    <location>
        <begin position="30"/>
        <end position="171"/>
    </location>
</feature>
<dbReference type="Bgee" id="ENSXETG00000038771">
    <property type="expression patterns" value="Expressed in egg cell and 13 other cell types or tissues"/>
</dbReference>
<dbReference type="GO" id="GO:0042162">
    <property type="term" value="F:telomeric DNA binding"/>
    <property type="evidence" value="ECO:0000318"/>
    <property type="project" value="GO_Central"/>
</dbReference>
<dbReference type="Reactome" id="R-XTR-110330">
    <property type="pathway name" value="Recognition and association of DNA glycosylase with site containing an affected purine"/>
</dbReference>
<dbReference type="AGR" id="Xenbase:XB-GENE-5731975"/>
<dbReference type="Reactome" id="R-XTR-174411">
    <property type="pathway name" value="Polymerase switching on the C-strand of the telomere"/>
</dbReference>
<dbReference type="GeneTree" id="ENSGT00400000022326"/>
<protein>
    <submittedName>
        <fullName evidence="4">TERF1 (TRF1)-interacting nuclear factor 2</fullName>
    </submittedName>
    <submittedName>
        <fullName evidence="6">TERF1-interacting nuclear factor 2</fullName>
    </submittedName>
    <submittedName>
        <fullName evidence="3">TRF1 interacting nuclear factor 2</fullName>
    </submittedName>
</protein>
<dbReference type="KEGG" id="xtr:100233216"/>